<dbReference type="InterPro" id="IPR013783">
    <property type="entry name" value="Ig-like_fold"/>
</dbReference>
<evidence type="ECO:0000313" key="2">
    <source>
        <dbReference type="EMBL" id="MEK2610072.1"/>
    </source>
</evidence>
<keyword evidence="3" id="KW-1185">Reference proteome</keyword>
<name>A0ABU9A1J0_9PSED</name>
<proteinExistence type="predicted"/>
<dbReference type="SUPFAM" id="SSF49373">
    <property type="entry name" value="Invasin/intimin cell-adhesion fragments"/>
    <property type="match status" value="1"/>
</dbReference>
<comment type="caution">
    <text evidence="2">The sequence shown here is derived from an EMBL/GenBank/DDBJ whole genome shotgun (WGS) entry which is preliminary data.</text>
</comment>
<dbReference type="Gene3D" id="2.60.40.10">
    <property type="entry name" value="Immunoglobulins"/>
    <property type="match status" value="1"/>
</dbReference>
<accession>A0ABU9A1J0</accession>
<sequence length="1448" mass="154742">MNRFSARLFPPLPDGPVPLTLRPLLIAGMTTPVVSADGGINITTIEEDPEGVLSAIDPYLDMAEGDLLTVYIEGMALDPIKVGERDVGKRVFFYLPVDWPKVEWVEDVHFELLRNGATVPEPSAPLTLRVKLYRPGGVDKEPHLPGHSELPRPGVPQDVIDNGVTAEWAAKGVPVIIDVYPDRAAQDVVVLSWGSESVSRVISEAEAAGSDPVEILLGQEVILAAGDSDELQLSHWPHDEVWNFASARSRPTTIKVEAGAWRLEAPIIKEAINGTIDLVQLEASDVTVYIRTDQAPIAEGDSIEFTWVGTPATGEPLIHRQTLPVDSVPSLLEATVPNRLMRSTAQGSGDASYVLRPANGTPPQSSKRAFARVEGNIYELPAPIVLEAVEDMIDSSAESAWVLAGPYPRMASGDVVALVWRGRREDGSPYVYEDERVVTQDKVDEALEFFIEGEHIQALADGTLALYYRVTNDRSTVYDLRESDRSYYRVTTLRQTLPAPEVCESDGEVLDPEWIVPNGATLHVGYTGLVAGDVLTYYWRSVYPAGTSSDWLEITLGQQGRPVDFRISPAVVEVSRATVTFAYYTVKRAGTEQVDISNHLELYIGTPIPLAITAAVDNYGAVANGGISVDTAVTLSGTARAKFGVDMLDGNAEVGTAGADADGVWNFPMTGLVPRLYSIKARAQYGRRLESEPWAFTVVEYVVPSITRIEDSRRELTEGATTVDTTVAVSGVASPGLQIDLLEGETYLQSVDVDSAGSWNMTFSGLTIRGYELRARATYGNKDLSAPRAFEVVAERAPTLDSVQDSRGELADGKTTVDTEIVLAGTASIGQPLQVLDGTVPVDTVRADDAGDWTLTLRNLQVKGYAINARALYGSGQESGVRRFTVVDYIFPTIDSVVDSNGDVPDGGATVDTTLTLSGEGSANEQVEIFDGNASLGTRTVSPAGVWTIELENLPIKVYGVRAKALYGEGEESAVRTFSVYEEIKPSITSVRDSDGEVAHGGTTVDGQVSLAGKASINQKIELFEGVRSLGELPVDASGNWHHDLPGLESRAYSLTAKALYGAGLVSDARTFTVVEEVAPTIVSVRDSLGDVGNNGFTFDSSVTVTGKASIGQRVELFDDVTSKGPAAADGSGTWSAVVSALGIGPHRIKAVALYGSKLESSVHSFEVRQGATPVITRVVDSKGTSIVNGGRTYETGLTLHGTAQTGLQVQVLDNGTPRPPVAAPGGNWQSGLSGLVVGRHAFTAKGLYGNEPVSGEWVVTIVNRPPLTIDTSAMVLNGKLYVRADTGAGPSSPPANTYRQRQASGGVPTYSYTSSNPAVASVDNSGTVRSRGNGSAVITVKDQAGQSASYNVTVQNVIRMHLMGAAQYLVGWEQRIPMGALREVFNQYRAGGGLGQIGWPGGTYWAQDQRLIWNPLPRQQAAHKDMNGGGEGWSMQAGPLYPGIRLG</sequence>
<dbReference type="InterPro" id="IPR008964">
    <property type="entry name" value="Invasin/intimin_cell_adhesion"/>
</dbReference>
<evidence type="ECO:0000256" key="1">
    <source>
        <dbReference type="SAM" id="MobiDB-lite"/>
    </source>
</evidence>
<organism evidence="2 3">
    <name type="scientific">Pseudomonas shirazensis</name>
    <dbReference type="NCBI Taxonomy" id="2745494"/>
    <lineage>
        <taxon>Bacteria</taxon>
        <taxon>Pseudomonadati</taxon>
        <taxon>Pseudomonadota</taxon>
        <taxon>Gammaproteobacteria</taxon>
        <taxon>Pseudomonadales</taxon>
        <taxon>Pseudomonadaceae</taxon>
        <taxon>Pseudomonas</taxon>
    </lineage>
</organism>
<protein>
    <recommendedName>
        <fullName evidence="4">Ig-like domain (Group 2)</fullName>
    </recommendedName>
</protein>
<evidence type="ECO:0000313" key="3">
    <source>
        <dbReference type="Proteomes" id="UP001386972"/>
    </source>
</evidence>
<gene>
    <name evidence="2" type="ORF">WLF18_13240</name>
</gene>
<dbReference type="EMBL" id="JBBNAW010000010">
    <property type="protein sequence ID" value="MEK2610072.1"/>
    <property type="molecule type" value="Genomic_DNA"/>
</dbReference>
<feature type="region of interest" description="Disordered" evidence="1">
    <location>
        <begin position="1288"/>
        <end position="1310"/>
    </location>
</feature>
<feature type="compositionally biased region" description="Polar residues" evidence="1">
    <location>
        <begin position="1295"/>
        <end position="1304"/>
    </location>
</feature>
<reference evidence="2 3" key="1">
    <citation type="submission" date="2024-03" db="EMBL/GenBank/DDBJ databases">
        <title>Screening, Identification and Application of a Plant Lactobacillus Strain.</title>
        <authorList>
            <person name="Li Y.L."/>
        </authorList>
    </citation>
    <scope>NUCLEOTIDE SEQUENCE [LARGE SCALE GENOMIC DNA]</scope>
    <source>
        <strain evidence="2 3">JDB</strain>
    </source>
</reference>
<dbReference type="Proteomes" id="UP001386972">
    <property type="component" value="Unassembled WGS sequence"/>
</dbReference>
<dbReference type="Pfam" id="PF26182">
    <property type="entry name" value="Ig_NUP210_5th"/>
    <property type="match status" value="1"/>
</dbReference>
<dbReference type="RefSeq" id="WP_340612454.1">
    <property type="nucleotide sequence ID" value="NZ_JBBNAW010000010.1"/>
</dbReference>
<dbReference type="Gene3D" id="2.60.40.1080">
    <property type="match status" value="1"/>
</dbReference>
<evidence type="ECO:0008006" key="4">
    <source>
        <dbReference type="Google" id="ProtNLM"/>
    </source>
</evidence>